<dbReference type="Gene3D" id="3.40.50.300">
    <property type="entry name" value="P-loop containing nucleotide triphosphate hydrolases"/>
    <property type="match status" value="1"/>
</dbReference>
<protein>
    <submittedName>
        <fullName evidence="3">Uncharacterized protein</fullName>
    </submittedName>
</protein>
<dbReference type="EMBL" id="CACRXK020000495">
    <property type="protein sequence ID" value="CAB3982403.1"/>
    <property type="molecule type" value="Genomic_DNA"/>
</dbReference>
<feature type="compositionally biased region" description="Basic and acidic residues" evidence="2">
    <location>
        <begin position="211"/>
        <end position="221"/>
    </location>
</feature>
<keyword evidence="4" id="KW-1185">Reference proteome</keyword>
<accession>A0A6S7FXZ1</accession>
<dbReference type="InterPro" id="IPR006758">
    <property type="entry name" value="A32L"/>
</dbReference>
<feature type="coiled-coil region" evidence="1">
    <location>
        <begin position="331"/>
        <end position="372"/>
    </location>
</feature>
<keyword evidence="1" id="KW-0175">Coiled coil</keyword>
<dbReference type="InterPro" id="IPR027417">
    <property type="entry name" value="P-loop_NTPase"/>
</dbReference>
<dbReference type="Pfam" id="PF04665">
    <property type="entry name" value="Pox_A32"/>
    <property type="match status" value="1"/>
</dbReference>
<comment type="caution">
    <text evidence="3">The sequence shown here is derived from an EMBL/GenBank/DDBJ whole genome shotgun (WGS) entry which is preliminary data.</text>
</comment>
<evidence type="ECO:0000256" key="1">
    <source>
        <dbReference type="SAM" id="Coils"/>
    </source>
</evidence>
<reference evidence="3" key="1">
    <citation type="submission" date="2020-04" db="EMBL/GenBank/DDBJ databases">
        <authorList>
            <person name="Alioto T."/>
            <person name="Alioto T."/>
            <person name="Gomez Garrido J."/>
        </authorList>
    </citation>
    <scope>NUCLEOTIDE SEQUENCE</scope>
    <source>
        <strain evidence="3">A484AB</strain>
    </source>
</reference>
<evidence type="ECO:0000256" key="2">
    <source>
        <dbReference type="SAM" id="MobiDB-lite"/>
    </source>
</evidence>
<name>A0A6S7FXZ1_PARCT</name>
<dbReference type="Proteomes" id="UP001152795">
    <property type="component" value="Unassembled WGS sequence"/>
</dbReference>
<dbReference type="AlphaFoldDB" id="A0A6S7FXZ1"/>
<evidence type="ECO:0000313" key="3">
    <source>
        <dbReference type="EMBL" id="CAB3982403.1"/>
    </source>
</evidence>
<dbReference type="OrthoDB" id="5988694at2759"/>
<dbReference type="SUPFAM" id="SSF52540">
    <property type="entry name" value="P-loop containing nucleoside triphosphate hydrolases"/>
    <property type="match status" value="1"/>
</dbReference>
<sequence length="409" mass="46540">MLIVGMTGSGKTQFLLNMLETEYNRVFDYIVIICPTIEWNMTYINWAHISDHGVIQIPCSQEMINLVLKAVSTIFRGTQTLIIVDDCAASQDVKKRVSELVRLAFSARHYNISVIVLTQQLSSVAKPFRENISRLFTFYNPSRKDMKVITDDYLSGVPQEAITGITKILKDEKFTALDMMGTKSDEEIFEAVREVEEAAKVPQKKARKTKSTADKSQTEHKRDKLIELSRDGIIGKPASFIRKSNKDVVDRLYHEYESQRMSCASDFLSTLIISKFASILGSFGAVESSEKLSEELLSDKLLRDDVARMSQLGEPYDWGNAWDGTEFEDIINELIEKTDGNKEQLDEIQAALDSTESLLKKNKATLDSIEKDLYSLKDKVVGPLQHDYQTFKDDMVKTVVKIYKKLYEM</sequence>
<gene>
    <name evidence="3" type="ORF">PACLA_8A004854</name>
</gene>
<evidence type="ECO:0000313" key="4">
    <source>
        <dbReference type="Proteomes" id="UP001152795"/>
    </source>
</evidence>
<feature type="region of interest" description="Disordered" evidence="2">
    <location>
        <begin position="200"/>
        <end position="221"/>
    </location>
</feature>
<proteinExistence type="predicted"/>
<organism evidence="3 4">
    <name type="scientific">Paramuricea clavata</name>
    <name type="common">Red gorgonian</name>
    <name type="synonym">Violescent sea-whip</name>
    <dbReference type="NCBI Taxonomy" id="317549"/>
    <lineage>
        <taxon>Eukaryota</taxon>
        <taxon>Metazoa</taxon>
        <taxon>Cnidaria</taxon>
        <taxon>Anthozoa</taxon>
        <taxon>Octocorallia</taxon>
        <taxon>Malacalcyonacea</taxon>
        <taxon>Plexauridae</taxon>
        <taxon>Paramuricea</taxon>
    </lineage>
</organism>